<evidence type="ECO:0000256" key="2">
    <source>
        <dbReference type="SAM" id="MobiDB-lite"/>
    </source>
</evidence>
<dbReference type="PANTHER" id="PTHR12106">
    <property type="entry name" value="SORTILIN RELATED"/>
    <property type="match status" value="1"/>
</dbReference>
<feature type="compositionally biased region" description="Basic and acidic residues" evidence="2">
    <location>
        <begin position="910"/>
        <end position="920"/>
    </location>
</feature>
<accession>A0A8J7QQ18</accession>
<protein>
    <recommendedName>
        <fullName evidence="3">Sortilin N-terminal domain-containing protein</fullName>
    </recommendedName>
</protein>
<keyword evidence="1" id="KW-0677">Repeat</keyword>
<keyword evidence="5" id="KW-1185">Reference proteome</keyword>
<dbReference type="SUPFAM" id="SSF50939">
    <property type="entry name" value="Sialidases"/>
    <property type="match status" value="2"/>
</dbReference>
<dbReference type="Pfam" id="PF15902">
    <property type="entry name" value="Sortilin-Vps10"/>
    <property type="match status" value="1"/>
</dbReference>
<dbReference type="InterPro" id="IPR036278">
    <property type="entry name" value="Sialidase_sf"/>
</dbReference>
<feature type="domain" description="Sortilin N-terminal" evidence="3">
    <location>
        <begin position="136"/>
        <end position="261"/>
    </location>
</feature>
<dbReference type="InterPro" id="IPR031778">
    <property type="entry name" value="Sortilin_N"/>
</dbReference>
<dbReference type="RefSeq" id="WP_207862495.1">
    <property type="nucleotide sequence ID" value="NZ_JAFREP010000038.1"/>
</dbReference>
<organism evidence="4 5">
    <name type="scientific">Acanthopleuribacter pedis</name>
    <dbReference type="NCBI Taxonomy" id="442870"/>
    <lineage>
        <taxon>Bacteria</taxon>
        <taxon>Pseudomonadati</taxon>
        <taxon>Acidobacteriota</taxon>
        <taxon>Holophagae</taxon>
        <taxon>Acanthopleuribacterales</taxon>
        <taxon>Acanthopleuribacteraceae</taxon>
        <taxon>Acanthopleuribacter</taxon>
    </lineage>
</organism>
<dbReference type="Gene3D" id="2.130.10.10">
    <property type="entry name" value="YVTN repeat-like/Quinoprotein amine dehydrogenase"/>
    <property type="match status" value="4"/>
</dbReference>
<sequence length="958" mass="107421">MSPMYLLLLMLFASPQQTTEPSSPEARMAAYEARQKLAEQTFFEGWPITSVGPRAMSGRVVDLTGFVGQPHTYLVAYASGGLWRTTNAGSSWEPLWERGASITIGDFGVNPNNSDEIWLGTGEENSSRSSYAGTGVYHTEDGGKTWTHKGLTDSHHISQILVDPTDPATVYVAVIGRLYSKNAQRGVFRTRDKGATWEKVLYINDNTGVIDLQMDPRNPKVLLAAAWERSRTAWNFVEAGPGSALYRTEDGGDNWTKVNEGLPVGENMGRIALAISPANPDVVYAAVDNQNPNPNPKPEYQELTRKKLRDMDEAAFLALSDKVIDRFLRGNGFHEEITAKTVREQLTADEIALDDLRAYLMADGNADMFDVEVLGVELYRSDDAGKSWRKTHAEPIPDFAWSYGYYFGTVFADPRDENTVYIGAVPLLKTTDGGKTFKNILRPNVHVDHHAMWINPYDPNHLVLGNDGGVNISWDGGDQWQHFNTLPVGQFYTVTYDMATPYNIYGGLQDNGVWMGPSREQDRYSASWRKLGGGDGAFIQVDPRDNATVYLGYQFGNYRRINTQGGAPLTIFPRHRLKEPAYRYNWMTPIVLSQHNHDILYMAGNRILRSMDRGESFTEISPDLTTNPSEGTGDVPFATVTALRESPHAFGTLYAGTDDGRLWITRGAEWAEIGQTITQGLWVSGIEISPHDAGSVFVTLTGYRNDDFRAYVFASDDYGKTWRDLTENLPDEPCNVIRQDRKNKQALYLGTDLGLWVSFDAGKTWLPYENDLPNVPVYAMEIHPRENELIVATHGRSIFTLPLNWIGELKENTLDEALFVFEQSEVTFSPGWGYLPWAWVGDDYEPDHWDIPLYAKEAGTVTVEVKHGDQVVYRKEHAVVQGPQTLGWPYSVSVETETKQPKKKKKKKKNKDEEAEKAVVWHRGQEGQTYAVAGDYTLVVKGFGQTVEKAFTIKESPR</sequence>
<comment type="caution">
    <text evidence="4">The sequence shown here is derived from an EMBL/GenBank/DDBJ whole genome shotgun (WGS) entry which is preliminary data.</text>
</comment>
<dbReference type="InterPro" id="IPR015943">
    <property type="entry name" value="WD40/YVTN_repeat-like_dom_sf"/>
</dbReference>
<evidence type="ECO:0000259" key="3">
    <source>
        <dbReference type="Pfam" id="PF15902"/>
    </source>
</evidence>
<proteinExistence type="predicted"/>
<dbReference type="PANTHER" id="PTHR12106:SF27">
    <property type="entry name" value="SORTILIN-RELATED RECEPTOR"/>
    <property type="match status" value="1"/>
</dbReference>
<dbReference type="InterPro" id="IPR050310">
    <property type="entry name" value="VPS10-sortilin"/>
</dbReference>
<dbReference type="CDD" id="cd15482">
    <property type="entry name" value="Sialidase_non-viral"/>
    <property type="match status" value="2"/>
</dbReference>
<dbReference type="Proteomes" id="UP000664417">
    <property type="component" value="Unassembled WGS sequence"/>
</dbReference>
<dbReference type="AlphaFoldDB" id="A0A8J7QQ18"/>
<feature type="region of interest" description="Disordered" evidence="2">
    <location>
        <begin position="899"/>
        <end position="920"/>
    </location>
</feature>
<evidence type="ECO:0000313" key="5">
    <source>
        <dbReference type="Proteomes" id="UP000664417"/>
    </source>
</evidence>
<evidence type="ECO:0000313" key="4">
    <source>
        <dbReference type="EMBL" id="MBO1322523.1"/>
    </source>
</evidence>
<reference evidence="4" key="1">
    <citation type="submission" date="2021-03" db="EMBL/GenBank/DDBJ databases">
        <authorList>
            <person name="Wang G."/>
        </authorList>
    </citation>
    <scope>NUCLEOTIDE SEQUENCE</scope>
    <source>
        <strain evidence="4">KCTC 12899</strain>
    </source>
</reference>
<name>A0A8J7QQ18_9BACT</name>
<gene>
    <name evidence="4" type="ORF">J3U88_28880</name>
</gene>
<evidence type="ECO:0000256" key="1">
    <source>
        <dbReference type="ARBA" id="ARBA00022737"/>
    </source>
</evidence>
<dbReference type="EMBL" id="JAFREP010000038">
    <property type="protein sequence ID" value="MBO1322523.1"/>
    <property type="molecule type" value="Genomic_DNA"/>
</dbReference>